<evidence type="ECO:0000256" key="1">
    <source>
        <dbReference type="SAM" id="MobiDB-lite"/>
    </source>
</evidence>
<keyword evidence="3" id="KW-1185">Reference proteome</keyword>
<proteinExistence type="predicted"/>
<gene>
    <name evidence="2" type="ORF">PUN28_002373</name>
</gene>
<dbReference type="Proteomes" id="UP001430953">
    <property type="component" value="Unassembled WGS sequence"/>
</dbReference>
<organism evidence="2 3">
    <name type="scientific">Cardiocondyla obscurior</name>
    <dbReference type="NCBI Taxonomy" id="286306"/>
    <lineage>
        <taxon>Eukaryota</taxon>
        <taxon>Metazoa</taxon>
        <taxon>Ecdysozoa</taxon>
        <taxon>Arthropoda</taxon>
        <taxon>Hexapoda</taxon>
        <taxon>Insecta</taxon>
        <taxon>Pterygota</taxon>
        <taxon>Neoptera</taxon>
        <taxon>Endopterygota</taxon>
        <taxon>Hymenoptera</taxon>
        <taxon>Apocrita</taxon>
        <taxon>Aculeata</taxon>
        <taxon>Formicoidea</taxon>
        <taxon>Formicidae</taxon>
        <taxon>Myrmicinae</taxon>
        <taxon>Cardiocondyla</taxon>
    </lineage>
</organism>
<reference evidence="2 3" key="1">
    <citation type="submission" date="2023-03" db="EMBL/GenBank/DDBJ databases">
        <title>High recombination rates correlate with genetic variation in Cardiocondyla obscurior ants.</title>
        <authorList>
            <person name="Errbii M."/>
        </authorList>
    </citation>
    <scope>NUCLEOTIDE SEQUENCE [LARGE SCALE GENOMIC DNA]</scope>
    <source>
        <strain evidence="2">Alpha-2009</strain>
        <tissue evidence="2">Whole body</tissue>
    </source>
</reference>
<feature type="region of interest" description="Disordered" evidence="1">
    <location>
        <begin position="165"/>
        <end position="186"/>
    </location>
</feature>
<dbReference type="AlphaFoldDB" id="A0AAW2GTT0"/>
<evidence type="ECO:0000313" key="2">
    <source>
        <dbReference type="EMBL" id="KAL0130695.1"/>
    </source>
</evidence>
<protein>
    <submittedName>
        <fullName evidence="2">Uncharacterized protein</fullName>
    </submittedName>
</protein>
<comment type="caution">
    <text evidence="2">The sequence shown here is derived from an EMBL/GenBank/DDBJ whole genome shotgun (WGS) entry which is preliminary data.</text>
</comment>
<dbReference type="EMBL" id="JADYXP020000002">
    <property type="protein sequence ID" value="KAL0130695.1"/>
    <property type="molecule type" value="Genomic_DNA"/>
</dbReference>
<sequence>MRVEDTSFSSGRLGELIAKQNNRQFETRCKERSIVIESPTAVLTNGPSSVIFDRVRPTSYDSPCRFIHRAYPHRSGTARVDGVCAEKKCPATGICGPLRETAARTTGVSSGGGGGGGGSQRRYARGHRLVGGTDEFVFPFARSPPRESQVRACVSSLPAARARCETRGAFPRPRPRGSPSALAGRQ</sequence>
<accession>A0AAW2GTT0</accession>
<evidence type="ECO:0000313" key="3">
    <source>
        <dbReference type="Proteomes" id="UP001430953"/>
    </source>
</evidence>
<name>A0AAW2GTT0_9HYME</name>